<evidence type="ECO:0000256" key="3">
    <source>
        <dbReference type="ARBA" id="ARBA00006432"/>
    </source>
</evidence>
<evidence type="ECO:0000256" key="7">
    <source>
        <dbReference type="ARBA" id="ARBA00022842"/>
    </source>
</evidence>
<evidence type="ECO:0000313" key="12">
    <source>
        <dbReference type="Proteomes" id="UP000695000"/>
    </source>
</evidence>
<organism evidence="12 13">
    <name type="scientific">Nicrophorus vespilloides</name>
    <name type="common">Boreal carrion beetle</name>
    <dbReference type="NCBI Taxonomy" id="110193"/>
    <lineage>
        <taxon>Eukaryota</taxon>
        <taxon>Metazoa</taxon>
        <taxon>Ecdysozoa</taxon>
        <taxon>Arthropoda</taxon>
        <taxon>Hexapoda</taxon>
        <taxon>Insecta</taxon>
        <taxon>Pterygota</taxon>
        <taxon>Neoptera</taxon>
        <taxon>Endopterygota</taxon>
        <taxon>Coleoptera</taxon>
        <taxon>Polyphaga</taxon>
        <taxon>Staphyliniformia</taxon>
        <taxon>Silphidae</taxon>
        <taxon>Nicrophorinae</taxon>
        <taxon>Nicrophorus</taxon>
    </lineage>
</organism>
<keyword evidence="9" id="KW-0472">Membrane</keyword>
<evidence type="ECO:0000259" key="11">
    <source>
        <dbReference type="Pfam" id="PF13193"/>
    </source>
</evidence>
<sequence length="506" mass="56567">MVVFESKELGETFFDILKNANHNEIVMMDAVTEKNLTFGNLFLGSLRVANKLKDFGLLSGDVVGIVSGNVPEYFVPILACFYQGITVHPLNAAYNTRELKLGYRNSRPKIIFASNETVSKILDLQNQTDYILKVINFDDCNYSEMVVSGESLETVETQNEESAAVILSSSGTTGHPKDVVLTRKNIKSAFIYLQFPYLYFRPDTVMLGIMPFYHIFGFMVTLGSIMAQSMTVILQKFNPKLYCKIVNDFNVASLYIVPSTGVFLAKNPMLDDYDFSSVKDIVCGASPLGVELQTILENKFKCKVRQMYGMTETCGVVTMLPMGVESKIGSAGLLIPGVEARIVDVESDQVVFEHGKMGEICVRSDLNMKEYFENEEATKMARDDKGFIRTGDMGYCDEDGYFFIVERLKDLIKYKGFQVAPAELEDILTSHRDIVDAGVIGIPDERAGELPMAFIVKKEDSDITEDKVKAFVAEHVSANKWLHGGVRFVNEIPKGPTGKILRKHLR</sequence>
<comment type="similarity">
    <text evidence="3">Belongs to the ATP-dependent AMP-binding enzyme family.</text>
</comment>
<evidence type="ECO:0000256" key="4">
    <source>
        <dbReference type="ARBA" id="ARBA00022723"/>
    </source>
</evidence>
<proteinExistence type="inferred from homology"/>
<dbReference type="CDD" id="cd05911">
    <property type="entry name" value="Firefly_Luc_like"/>
    <property type="match status" value="1"/>
</dbReference>
<evidence type="ECO:0000256" key="5">
    <source>
        <dbReference type="ARBA" id="ARBA00022741"/>
    </source>
</evidence>
<dbReference type="PANTHER" id="PTHR24096:SF423">
    <property type="entry name" value="GM05240P"/>
    <property type="match status" value="1"/>
</dbReference>
<dbReference type="Proteomes" id="UP000695000">
    <property type="component" value="Unplaced"/>
</dbReference>
<accession>A0ABM1N8D5</accession>
<keyword evidence="7" id="KW-0460">Magnesium</keyword>
<evidence type="ECO:0000256" key="8">
    <source>
        <dbReference type="ARBA" id="ARBA00023140"/>
    </source>
</evidence>
<evidence type="ECO:0000256" key="2">
    <source>
        <dbReference type="ARBA" id="ARBA00004275"/>
    </source>
</evidence>
<dbReference type="GeneID" id="108567244"/>
<dbReference type="Pfam" id="PF00501">
    <property type="entry name" value="AMP-binding"/>
    <property type="match status" value="1"/>
</dbReference>
<dbReference type="SUPFAM" id="SSF56801">
    <property type="entry name" value="Acetyl-CoA synthetase-like"/>
    <property type="match status" value="1"/>
</dbReference>
<keyword evidence="9" id="KW-0812">Transmembrane</keyword>
<evidence type="ECO:0000256" key="1">
    <source>
        <dbReference type="ARBA" id="ARBA00001946"/>
    </source>
</evidence>
<feature type="domain" description="AMP-binding enzyme C-terminal" evidence="11">
    <location>
        <begin position="423"/>
        <end position="499"/>
    </location>
</feature>
<gene>
    <name evidence="13" type="primary">LOC108567244</name>
</gene>
<keyword evidence="4" id="KW-0479">Metal-binding</keyword>
<comment type="cofactor">
    <cofactor evidence="1">
        <name>Mg(2+)</name>
        <dbReference type="ChEBI" id="CHEBI:18420"/>
    </cofactor>
</comment>
<dbReference type="Pfam" id="PF13193">
    <property type="entry name" value="AMP-binding_C"/>
    <property type="match status" value="1"/>
</dbReference>
<keyword evidence="6" id="KW-0067">ATP-binding</keyword>
<dbReference type="RefSeq" id="XP_017783085.1">
    <property type="nucleotide sequence ID" value="XM_017927596.1"/>
</dbReference>
<evidence type="ECO:0000259" key="10">
    <source>
        <dbReference type="Pfam" id="PF00501"/>
    </source>
</evidence>
<dbReference type="InterPro" id="IPR000873">
    <property type="entry name" value="AMP-dep_synth/lig_dom"/>
</dbReference>
<reference evidence="13" key="1">
    <citation type="submission" date="2025-08" db="UniProtKB">
        <authorList>
            <consortium name="RefSeq"/>
        </authorList>
    </citation>
    <scope>IDENTIFICATION</scope>
    <source>
        <tissue evidence="13">Whole Larva</tissue>
    </source>
</reference>
<dbReference type="InterPro" id="IPR045851">
    <property type="entry name" value="AMP-bd_C_sf"/>
</dbReference>
<keyword evidence="5" id="KW-0547">Nucleotide-binding</keyword>
<name>A0ABM1N8D5_NICVS</name>
<dbReference type="Gene3D" id="2.30.38.10">
    <property type="entry name" value="Luciferase, Domain 3"/>
    <property type="match status" value="1"/>
</dbReference>
<comment type="subcellular location">
    <subcellularLocation>
        <location evidence="2">Peroxisome</location>
    </subcellularLocation>
</comment>
<keyword evidence="8" id="KW-0576">Peroxisome</keyword>
<keyword evidence="12" id="KW-1185">Reference proteome</keyword>
<keyword evidence="9" id="KW-1133">Transmembrane helix</keyword>
<dbReference type="Gene3D" id="3.40.50.980">
    <property type="match status" value="2"/>
</dbReference>
<feature type="domain" description="AMP-dependent synthetase/ligase" evidence="10">
    <location>
        <begin position="25"/>
        <end position="372"/>
    </location>
</feature>
<protein>
    <submittedName>
        <fullName evidence="13">4-coumarate--CoA ligase 1-like</fullName>
    </submittedName>
</protein>
<evidence type="ECO:0000313" key="13">
    <source>
        <dbReference type="RefSeq" id="XP_017783085.1"/>
    </source>
</evidence>
<evidence type="ECO:0000256" key="9">
    <source>
        <dbReference type="SAM" id="Phobius"/>
    </source>
</evidence>
<feature type="transmembrane region" description="Helical" evidence="9">
    <location>
        <begin position="212"/>
        <end position="234"/>
    </location>
</feature>
<dbReference type="InterPro" id="IPR025110">
    <property type="entry name" value="AMP-bd_C"/>
</dbReference>
<dbReference type="Gene3D" id="3.30.300.30">
    <property type="match status" value="1"/>
</dbReference>
<dbReference type="PANTHER" id="PTHR24096">
    <property type="entry name" value="LONG-CHAIN-FATTY-ACID--COA LIGASE"/>
    <property type="match status" value="1"/>
</dbReference>
<evidence type="ECO:0000256" key="6">
    <source>
        <dbReference type="ARBA" id="ARBA00022840"/>
    </source>
</evidence>